<dbReference type="Pfam" id="PF02892">
    <property type="entry name" value="zf-BED"/>
    <property type="match status" value="1"/>
</dbReference>
<feature type="compositionally biased region" description="Polar residues" evidence="10">
    <location>
        <begin position="234"/>
        <end position="252"/>
    </location>
</feature>
<dbReference type="SMART" id="SM00614">
    <property type="entry name" value="ZnF_BED"/>
    <property type="match status" value="1"/>
</dbReference>
<dbReference type="Gene3D" id="1.10.10.10">
    <property type="entry name" value="Winged helix-like DNA-binding domain superfamily/Winged helix DNA-binding domain"/>
    <property type="match status" value="1"/>
</dbReference>
<dbReference type="InterPro" id="IPR036388">
    <property type="entry name" value="WH-like_DNA-bd_sf"/>
</dbReference>
<keyword evidence="4" id="KW-0677">Repeat</keyword>
<dbReference type="InterPro" id="IPR041118">
    <property type="entry name" value="Rx_N"/>
</dbReference>
<dbReference type="Gene3D" id="3.40.50.300">
    <property type="entry name" value="P-loop containing nucleotide triphosphate hydrolases"/>
    <property type="match status" value="1"/>
</dbReference>
<dbReference type="InterPro" id="IPR058922">
    <property type="entry name" value="WHD_DRP"/>
</dbReference>
<dbReference type="SUPFAM" id="SSF57667">
    <property type="entry name" value="beta-beta-alpha zinc fingers"/>
    <property type="match status" value="1"/>
</dbReference>
<dbReference type="Pfam" id="PF18052">
    <property type="entry name" value="Rx_N"/>
    <property type="match status" value="1"/>
</dbReference>
<dbReference type="InterPro" id="IPR003656">
    <property type="entry name" value="Znf_BED"/>
</dbReference>
<dbReference type="GO" id="GO:0008270">
    <property type="term" value="F:zinc ion binding"/>
    <property type="evidence" value="ECO:0007669"/>
    <property type="project" value="UniProtKB-KW"/>
</dbReference>
<dbReference type="Pfam" id="PF23559">
    <property type="entry name" value="WHD_DRP"/>
    <property type="match status" value="1"/>
</dbReference>
<evidence type="ECO:0000256" key="3">
    <source>
        <dbReference type="ARBA" id="ARBA00022723"/>
    </source>
</evidence>
<dbReference type="PANTHER" id="PTHR36766:SF73">
    <property type="entry name" value="NB-ARC DOMAIN-CONTAINING PROTEIN"/>
    <property type="match status" value="1"/>
</dbReference>
<evidence type="ECO:0000259" key="12">
    <source>
        <dbReference type="Pfam" id="PF02892"/>
    </source>
</evidence>
<feature type="domain" description="BED-type" evidence="12">
    <location>
        <begin position="178"/>
        <end position="222"/>
    </location>
</feature>
<dbReference type="GO" id="GO:0003677">
    <property type="term" value="F:DNA binding"/>
    <property type="evidence" value="ECO:0007669"/>
    <property type="project" value="InterPro"/>
</dbReference>
<name>A0A811RLI0_9POAL</name>
<evidence type="ECO:0000256" key="8">
    <source>
        <dbReference type="ARBA" id="ARBA00022833"/>
    </source>
</evidence>
<feature type="region of interest" description="Disordered" evidence="10">
    <location>
        <begin position="142"/>
        <end position="177"/>
    </location>
</feature>
<evidence type="ECO:0000256" key="5">
    <source>
        <dbReference type="ARBA" id="ARBA00022741"/>
    </source>
</evidence>
<dbReference type="Proteomes" id="UP000604825">
    <property type="component" value="Unassembled WGS sequence"/>
</dbReference>
<dbReference type="EMBL" id="CAJGYO010000016">
    <property type="protein sequence ID" value="CAD6271328.1"/>
    <property type="molecule type" value="Genomic_DNA"/>
</dbReference>
<dbReference type="Pfam" id="PF00931">
    <property type="entry name" value="NB-ARC"/>
    <property type="match status" value="1"/>
</dbReference>
<proteinExistence type="inferred from homology"/>
<evidence type="ECO:0000256" key="6">
    <source>
        <dbReference type="ARBA" id="ARBA00022771"/>
    </source>
</evidence>
<keyword evidence="2" id="KW-0433">Leucine-rich repeat</keyword>
<dbReference type="InterPro" id="IPR002182">
    <property type="entry name" value="NB-ARC"/>
</dbReference>
<evidence type="ECO:0000313" key="16">
    <source>
        <dbReference type="Proteomes" id="UP000604825"/>
    </source>
</evidence>
<keyword evidence="7" id="KW-0611">Plant defense</keyword>
<comment type="caution">
    <text evidence="15">The sequence shown here is derived from an EMBL/GenBank/DDBJ whole genome shotgun (WGS) entry which is preliminary data.</text>
</comment>
<dbReference type="GO" id="GO:0005524">
    <property type="term" value="F:ATP binding"/>
    <property type="evidence" value="ECO:0007669"/>
    <property type="project" value="UniProtKB-KW"/>
</dbReference>
<feature type="domain" description="NB-ARC" evidence="11">
    <location>
        <begin position="345"/>
        <end position="514"/>
    </location>
</feature>
<keyword evidence="8" id="KW-0862">Zinc</keyword>
<reference evidence="15" key="1">
    <citation type="submission" date="2020-10" db="EMBL/GenBank/DDBJ databases">
        <authorList>
            <person name="Han B."/>
            <person name="Lu T."/>
            <person name="Zhao Q."/>
            <person name="Huang X."/>
            <person name="Zhao Y."/>
        </authorList>
    </citation>
    <scope>NUCLEOTIDE SEQUENCE</scope>
</reference>
<dbReference type="GO" id="GO:0051707">
    <property type="term" value="P:response to other organism"/>
    <property type="evidence" value="ECO:0007669"/>
    <property type="project" value="UniProtKB-ARBA"/>
</dbReference>
<evidence type="ECO:0000256" key="10">
    <source>
        <dbReference type="SAM" id="MobiDB-lite"/>
    </source>
</evidence>
<evidence type="ECO:0008006" key="17">
    <source>
        <dbReference type="Google" id="ProtNLM"/>
    </source>
</evidence>
<dbReference type="SUPFAM" id="SSF52058">
    <property type="entry name" value="L domain-like"/>
    <property type="match status" value="1"/>
</dbReference>
<dbReference type="Gene3D" id="1.20.5.4130">
    <property type="match status" value="1"/>
</dbReference>
<gene>
    <name evidence="15" type="ORF">NCGR_LOCUS54614</name>
</gene>
<dbReference type="GO" id="GO:0043531">
    <property type="term" value="F:ADP binding"/>
    <property type="evidence" value="ECO:0007669"/>
    <property type="project" value="InterPro"/>
</dbReference>
<evidence type="ECO:0000259" key="11">
    <source>
        <dbReference type="Pfam" id="PF00931"/>
    </source>
</evidence>
<evidence type="ECO:0000313" key="15">
    <source>
        <dbReference type="EMBL" id="CAD6271328.1"/>
    </source>
</evidence>
<comment type="similarity">
    <text evidence="1">Belongs to the disease resistance NB-LRR family.</text>
</comment>
<dbReference type="SUPFAM" id="SSF52047">
    <property type="entry name" value="RNI-like"/>
    <property type="match status" value="1"/>
</dbReference>
<dbReference type="OrthoDB" id="689569at2759"/>
<feature type="domain" description="Disease resistance protein winged helix" evidence="14">
    <location>
        <begin position="597"/>
        <end position="663"/>
    </location>
</feature>
<evidence type="ECO:0000256" key="4">
    <source>
        <dbReference type="ARBA" id="ARBA00022737"/>
    </source>
</evidence>
<dbReference type="InterPro" id="IPR036236">
    <property type="entry name" value="Znf_C2H2_sf"/>
</dbReference>
<keyword evidence="16" id="KW-1185">Reference proteome</keyword>
<keyword evidence="9" id="KW-0067">ATP-binding</keyword>
<feature type="compositionally biased region" description="Polar residues" evidence="10">
    <location>
        <begin position="161"/>
        <end position="173"/>
    </location>
</feature>
<keyword evidence="5" id="KW-0547">Nucleotide-binding</keyword>
<evidence type="ECO:0000259" key="14">
    <source>
        <dbReference type="Pfam" id="PF23559"/>
    </source>
</evidence>
<keyword evidence="3" id="KW-0479">Metal-binding</keyword>
<protein>
    <recommendedName>
        <fullName evidence="17">BED-type domain-containing protein</fullName>
    </recommendedName>
</protein>
<dbReference type="SUPFAM" id="SSF52540">
    <property type="entry name" value="P-loop containing nucleoside triphosphate hydrolases"/>
    <property type="match status" value="1"/>
</dbReference>
<dbReference type="GO" id="GO:0006952">
    <property type="term" value="P:defense response"/>
    <property type="evidence" value="ECO:0007669"/>
    <property type="project" value="UniProtKB-KW"/>
</dbReference>
<dbReference type="InterPro" id="IPR027417">
    <property type="entry name" value="P-loop_NTPase"/>
</dbReference>
<sequence>MLRPDLLEAGEANALVGAILWLAKTILETLLPTGELDAWLQRVGLAGAIGELKSEVERMETVVNGVGGRAVGNKPLARSLARVKELMYDADDVVDELDYCRLQHQIERAMIAPAIDLDGMVGGGAEQVDASVNTVAMLAPATEPEGMVGDGDRNRAEQADPSANSTGTLSNSGRKNRSEVRDYFQIIPSVNGEPAKAKCNCCGRELTWGHGTSALHKHLKSCNKKRSAIEETPNRPSVGNSVQNGATISTNDSDGRKRKRIEYNVATTTHLWDKAEFLKRIQEIVLELRSIRHDVTEYLKDSIARPNQYQINNSDTRVRTSSSRHGKVYGRDVEKAKIIEAIKAAKSDNITVLPIVGILGVGKTALAKLVYKHPRVERKFEQIWVWVSNIFDEVRVTREILDVVTMASHEGSRNRESYGGVSNCSKLLEVLKKHMACLSKKFLLVLDDVCDCMVNSLWKDLLDALGSSCTKGNVIIVTTRNLSIAKRLGTIEPVELRALETDAFLQLFRACAFGDNNYKEHLDTSLQICAKLKGNPLAAKSAVEMLREHPTLDHWKNIIKNSIWESLLLRGGIVTALKNIYYHMPYHLQQCFLACSIFPSDHQFHIDGLVSMWISSGFVKSIETGWDYLNALVNSCFFEQVGTKDDSILQQCYVMCGMMHEFARLVSRTEFATIDGLECKEVLPTVRHLSIQTDLVYHIDECENIVGNVKFEEKLQSIASSLRRLRTFKSFHTFISNLVNCTHLRYLKLENKGKSESLPISLSKFYHLEILDAGCQAIVHDMSDLISTRHLVLTKGACGAFSLARSASLQVMHLEDCKGWQIIPSLESLSSLTKLKLRNMTEVTELLIPSLEELVLIDMPKLETCFSNSVRDLNSSLRVLEIRRCWVLKAFILFESYENFEIEHMSWLPSVSELTIEDCPYLIVSNPLPPSSSLCKLSITKVSALPDMEGSSNGQYRIGSYGDRSTIDFLDDKFLSFRNLRTITRLQIVCCNNLLSISLEGLKQLVCLKRLEIWSCQTIFSSDVSSTHTHEYMTSTNYDAGPSLECLSIKYCGIIGQWLSMILQHVRALETLDLGMCEHITGLLIQSKENTLSNLTSAPCVSSQGNPDGASTRPCPNKLLRIPSNLIPSLKKMSIECCELKFLGNKECFSGFTSLEELRIVECPELISSLVREDEIDDQANGRWLLPCSLGILDIHDASLETLEPCFLGDLTGLKVLEVFRMNGLKSLQLHSCTALEELTIRYCKSLDALEGVTRLKVLKVSENDALKSLQLHSCTALEELTIRYCESLDALEGVRSLRSLRLRIDDPSFLTTPFCEHLTSLQCLQLEDDIHAAGLTCEQEAALQLLTSLQELQFVGYYELSDLPVGLHSLLSLKRLEISDYRSISRLLERGLPPSLEKLEVRHCSMELTEQCRMLATSKLNVKIDGNYVN</sequence>
<evidence type="ECO:0000256" key="1">
    <source>
        <dbReference type="ARBA" id="ARBA00008894"/>
    </source>
</evidence>
<dbReference type="PRINTS" id="PR00364">
    <property type="entry name" value="DISEASERSIST"/>
</dbReference>
<feature type="domain" description="Disease resistance N-terminal" evidence="13">
    <location>
        <begin position="44"/>
        <end position="105"/>
    </location>
</feature>
<feature type="region of interest" description="Disordered" evidence="10">
    <location>
        <begin position="228"/>
        <end position="255"/>
    </location>
</feature>
<organism evidence="15 16">
    <name type="scientific">Miscanthus lutarioriparius</name>
    <dbReference type="NCBI Taxonomy" id="422564"/>
    <lineage>
        <taxon>Eukaryota</taxon>
        <taxon>Viridiplantae</taxon>
        <taxon>Streptophyta</taxon>
        <taxon>Embryophyta</taxon>
        <taxon>Tracheophyta</taxon>
        <taxon>Spermatophyta</taxon>
        <taxon>Magnoliopsida</taxon>
        <taxon>Liliopsida</taxon>
        <taxon>Poales</taxon>
        <taxon>Poaceae</taxon>
        <taxon>PACMAD clade</taxon>
        <taxon>Panicoideae</taxon>
        <taxon>Andropogonodae</taxon>
        <taxon>Andropogoneae</taxon>
        <taxon>Saccharinae</taxon>
        <taxon>Miscanthus</taxon>
    </lineage>
</organism>
<evidence type="ECO:0000256" key="9">
    <source>
        <dbReference type="ARBA" id="ARBA00022840"/>
    </source>
</evidence>
<evidence type="ECO:0000256" key="7">
    <source>
        <dbReference type="ARBA" id="ARBA00022821"/>
    </source>
</evidence>
<accession>A0A811RLI0</accession>
<dbReference type="InterPro" id="IPR032675">
    <property type="entry name" value="LRR_dom_sf"/>
</dbReference>
<keyword evidence="6" id="KW-0863">Zinc-finger</keyword>
<dbReference type="PANTHER" id="PTHR36766">
    <property type="entry name" value="PLANT BROAD-SPECTRUM MILDEW RESISTANCE PROTEIN RPW8"/>
    <property type="match status" value="1"/>
</dbReference>
<evidence type="ECO:0000259" key="13">
    <source>
        <dbReference type="Pfam" id="PF18052"/>
    </source>
</evidence>
<evidence type="ECO:0000256" key="2">
    <source>
        <dbReference type="ARBA" id="ARBA00022614"/>
    </source>
</evidence>
<dbReference type="Gene3D" id="3.80.10.10">
    <property type="entry name" value="Ribonuclease Inhibitor"/>
    <property type="match status" value="3"/>
</dbReference>